<dbReference type="AlphaFoldDB" id="A0ABD3LDW1"/>
<evidence type="ECO:0000259" key="2">
    <source>
        <dbReference type="Pfam" id="PF01582"/>
    </source>
</evidence>
<organism evidence="3 4">
    <name type="scientific">Eucalyptus globulus</name>
    <name type="common">Tasmanian blue gum</name>
    <dbReference type="NCBI Taxonomy" id="34317"/>
    <lineage>
        <taxon>Eukaryota</taxon>
        <taxon>Viridiplantae</taxon>
        <taxon>Streptophyta</taxon>
        <taxon>Embryophyta</taxon>
        <taxon>Tracheophyta</taxon>
        <taxon>Spermatophyta</taxon>
        <taxon>Magnoliopsida</taxon>
        <taxon>eudicotyledons</taxon>
        <taxon>Gunneridae</taxon>
        <taxon>Pentapetalae</taxon>
        <taxon>rosids</taxon>
        <taxon>malvids</taxon>
        <taxon>Myrtales</taxon>
        <taxon>Myrtaceae</taxon>
        <taxon>Myrtoideae</taxon>
        <taxon>Eucalypteae</taxon>
        <taxon>Eucalyptus</taxon>
    </lineage>
</organism>
<dbReference type="InterPro" id="IPR044974">
    <property type="entry name" value="Disease_R_plants"/>
</dbReference>
<protein>
    <submittedName>
        <fullName evidence="3">Uncharacterized protein</fullName>
    </submittedName>
</protein>
<dbReference type="Gene3D" id="3.40.50.10140">
    <property type="entry name" value="Toll/interleukin-1 receptor homology (TIR) domain"/>
    <property type="match status" value="1"/>
</dbReference>
<feature type="domain" description="NB-ARC" evidence="1">
    <location>
        <begin position="103"/>
        <end position="154"/>
    </location>
</feature>
<name>A0ABD3LDW1_EUCGL</name>
<dbReference type="PANTHER" id="PTHR11017">
    <property type="entry name" value="LEUCINE-RICH REPEAT-CONTAINING PROTEIN"/>
    <property type="match status" value="1"/>
</dbReference>
<dbReference type="InterPro" id="IPR027417">
    <property type="entry name" value="P-loop_NTPase"/>
</dbReference>
<sequence>MVECASKSNGNKEIWPIFFNVEPDDVKLKTNLYSKALSKHQKKFCTEVESWKKALVDVDKIKGWNLKTDESQATLIKSIIETVLRKLNVGYKKIVTEDLVGVDDRVEAIIKKLDVGSDSVQFLGIHGMGGIGKTTLAKVIFNQLSSHFEYCHFLSDV</sequence>
<proteinExistence type="predicted"/>
<evidence type="ECO:0000313" key="4">
    <source>
        <dbReference type="Proteomes" id="UP001634007"/>
    </source>
</evidence>
<evidence type="ECO:0000313" key="3">
    <source>
        <dbReference type="EMBL" id="KAL3750003.1"/>
    </source>
</evidence>
<dbReference type="InterPro" id="IPR002182">
    <property type="entry name" value="NB-ARC"/>
</dbReference>
<comment type="caution">
    <text evidence="3">The sequence shown here is derived from an EMBL/GenBank/DDBJ whole genome shotgun (WGS) entry which is preliminary data.</text>
</comment>
<dbReference type="SUPFAM" id="SSF52540">
    <property type="entry name" value="P-loop containing nucleoside triphosphate hydrolases"/>
    <property type="match status" value="1"/>
</dbReference>
<dbReference type="Pfam" id="PF01582">
    <property type="entry name" value="TIR"/>
    <property type="match status" value="1"/>
</dbReference>
<evidence type="ECO:0000259" key="1">
    <source>
        <dbReference type="Pfam" id="PF00931"/>
    </source>
</evidence>
<reference evidence="3 4" key="1">
    <citation type="submission" date="2024-11" db="EMBL/GenBank/DDBJ databases">
        <title>Chromosome-level genome assembly of Eucalyptus globulus Labill. provides insights into its genome evolution.</title>
        <authorList>
            <person name="Li X."/>
        </authorList>
    </citation>
    <scope>NUCLEOTIDE SEQUENCE [LARGE SCALE GENOMIC DNA]</scope>
    <source>
        <strain evidence="3">CL2024</strain>
        <tissue evidence="3">Fresh tender leaves</tissue>
    </source>
</reference>
<keyword evidence="4" id="KW-1185">Reference proteome</keyword>
<dbReference type="InterPro" id="IPR035897">
    <property type="entry name" value="Toll_tir_struct_dom_sf"/>
</dbReference>
<dbReference type="InterPro" id="IPR000157">
    <property type="entry name" value="TIR_dom"/>
</dbReference>
<dbReference type="EMBL" id="JBJKBG010000002">
    <property type="protein sequence ID" value="KAL3750003.1"/>
    <property type="molecule type" value="Genomic_DNA"/>
</dbReference>
<dbReference type="PANTHER" id="PTHR11017:SF570">
    <property type="entry name" value="DISEASE RESISTANCE PROTEIN (TIR-NBS CLASS)-RELATED"/>
    <property type="match status" value="1"/>
</dbReference>
<dbReference type="Proteomes" id="UP001634007">
    <property type="component" value="Unassembled WGS sequence"/>
</dbReference>
<feature type="domain" description="TIR" evidence="2">
    <location>
        <begin position="4"/>
        <end position="97"/>
    </location>
</feature>
<dbReference type="Pfam" id="PF00931">
    <property type="entry name" value="NB-ARC"/>
    <property type="match status" value="1"/>
</dbReference>
<dbReference type="Gene3D" id="3.40.50.300">
    <property type="entry name" value="P-loop containing nucleotide triphosphate hydrolases"/>
    <property type="match status" value="1"/>
</dbReference>
<accession>A0ABD3LDW1</accession>
<gene>
    <name evidence="3" type="ORF">ACJRO7_011044</name>
</gene>